<comment type="caution">
    <text evidence="1">The sequence shown here is derived from an EMBL/GenBank/DDBJ whole genome shotgun (WGS) entry which is preliminary data.</text>
</comment>
<dbReference type="EMBL" id="BARW01013463">
    <property type="protein sequence ID" value="GAI80188.1"/>
    <property type="molecule type" value="Genomic_DNA"/>
</dbReference>
<evidence type="ECO:0000313" key="1">
    <source>
        <dbReference type="EMBL" id="GAI80188.1"/>
    </source>
</evidence>
<proteinExistence type="predicted"/>
<protein>
    <submittedName>
        <fullName evidence="1">Uncharacterized protein</fullName>
    </submittedName>
</protein>
<accession>X1RHU8</accession>
<sequence>ERENKLDFKFGDIIPIKETKRFFKSAKIRVKTIVLIL</sequence>
<dbReference type="AlphaFoldDB" id="X1RHU8"/>
<gene>
    <name evidence="1" type="ORF">S12H4_24662</name>
</gene>
<name>X1RHU8_9ZZZZ</name>
<organism evidence="1">
    <name type="scientific">marine sediment metagenome</name>
    <dbReference type="NCBI Taxonomy" id="412755"/>
    <lineage>
        <taxon>unclassified sequences</taxon>
        <taxon>metagenomes</taxon>
        <taxon>ecological metagenomes</taxon>
    </lineage>
</organism>
<reference evidence="1" key="1">
    <citation type="journal article" date="2014" name="Front. Microbiol.">
        <title>High frequency of phylogenetically diverse reductive dehalogenase-homologous genes in deep subseafloor sedimentary metagenomes.</title>
        <authorList>
            <person name="Kawai M."/>
            <person name="Futagami T."/>
            <person name="Toyoda A."/>
            <person name="Takaki Y."/>
            <person name="Nishi S."/>
            <person name="Hori S."/>
            <person name="Arai W."/>
            <person name="Tsubouchi T."/>
            <person name="Morono Y."/>
            <person name="Uchiyama I."/>
            <person name="Ito T."/>
            <person name="Fujiyama A."/>
            <person name="Inagaki F."/>
            <person name="Takami H."/>
        </authorList>
    </citation>
    <scope>NUCLEOTIDE SEQUENCE</scope>
    <source>
        <strain evidence="1">Expedition CK06-06</strain>
    </source>
</reference>
<feature type="non-terminal residue" evidence="1">
    <location>
        <position position="1"/>
    </location>
</feature>